<keyword evidence="4" id="KW-1185">Reference proteome</keyword>
<reference evidence="3 4" key="1">
    <citation type="submission" date="2024-11" db="EMBL/GenBank/DDBJ databases">
        <title>Chromosome-level genome assembly of Eucalyptus globulus Labill. provides insights into its genome evolution.</title>
        <authorList>
            <person name="Li X."/>
        </authorList>
    </citation>
    <scope>NUCLEOTIDE SEQUENCE [LARGE SCALE GENOMIC DNA]</scope>
    <source>
        <strain evidence="3">CL2024</strain>
        <tissue evidence="3">Fresh tender leaves</tissue>
    </source>
</reference>
<keyword evidence="2" id="KW-0812">Transmembrane</keyword>
<keyword evidence="2" id="KW-1133">Transmembrane helix</keyword>
<dbReference type="Proteomes" id="UP001634007">
    <property type="component" value="Unassembled WGS sequence"/>
</dbReference>
<feature type="region of interest" description="Disordered" evidence="1">
    <location>
        <begin position="1"/>
        <end position="21"/>
    </location>
</feature>
<keyword evidence="2" id="KW-0472">Membrane</keyword>
<evidence type="ECO:0000313" key="4">
    <source>
        <dbReference type="Proteomes" id="UP001634007"/>
    </source>
</evidence>
<evidence type="ECO:0000256" key="1">
    <source>
        <dbReference type="SAM" id="MobiDB-lite"/>
    </source>
</evidence>
<proteinExistence type="predicted"/>
<gene>
    <name evidence="3" type="ORF">ACJRO7_010264</name>
</gene>
<protein>
    <submittedName>
        <fullName evidence="3">Uncharacterized protein</fullName>
    </submittedName>
</protein>
<comment type="caution">
    <text evidence="3">The sequence shown here is derived from an EMBL/GenBank/DDBJ whole genome shotgun (WGS) entry which is preliminary data.</text>
</comment>
<dbReference type="EMBL" id="JBJKBG010000002">
    <property type="protein sequence ID" value="KAL3749143.1"/>
    <property type="molecule type" value="Genomic_DNA"/>
</dbReference>
<organism evidence="3 4">
    <name type="scientific">Eucalyptus globulus</name>
    <name type="common">Tasmanian blue gum</name>
    <dbReference type="NCBI Taxonomy" id="34317"/>
    <lineage>
        <taxon>Eukaryota</taxon>
        <taxon>Viridiplantae</taxon>
        <taxon>Streptophyta</taxon>
        <taxon>Embryophyta</taxon>
        <taxon>Tracheophyta</taxon>
        <taxon>Spermatophyta</taxon>
        <taxon>Magnoliopsida</taxon>
        <taxon>eudicotyledons</taxon>
        <taxon>Gunneridae</taxon>
        <taxon>Pentapetalae</taxon>
        <taxon>rosids</taxon>
        <taxon>malvids</taxon>
        <taxon>Myrtales</taxon>
        <taxon>Myrtaceae</taxon>
        <taxon>Myrtoideae</taxon>
        <taxon>Eucalypteae</taxon>
        <taxon>Eucalyptus</taxon>
    </lineage>
</organism>
<evidence type="ECO:0000256" key="2">
    <source>
        <dbReference type="SAM" id="Phobius"/>
    </source>
</evidence>
<evidence type="ECO:0000313" key="3">
    <source>
        <dbReference type="EMBL" id="KAL3749143.1"/>
    </source>
</evidence>
<sequence>MAFGPARLADTEPDIPNQDQDHHVRNRGQLQLAFHVPQAQGLLLIMCPTRAYAFFFAGWIFLMELLLLLLLPETKTVPMDAIVDEVRKQHPVWKKFMD</sequence>
<feature type="transmembrane region" description="Helical" evidence="2">
    <location>
        <begin position="51"/>
        <end position="71"/>
    </location>
</feature>
<accession>A0ABD3LC89</accession>
<name>A0ABD3LC89_EUCGL</name>
<dbReference type="AlphaFoldDB" id="A0ABD3LC89"/>